<dbReference type="Gene3D" id="2.120.10.80">
    <property type="entry name" value="Kelch-type beta propeller"/>
    <property type="match status" value="2"/>
</dbReference>
<dbReference type="PROSITE" id="PS50097">
    <property type="entry name" value="BTB"/>
    <property type="match status" value="1"/>
</dbReference>
<comment type="caution">
    <text evidence="5">The sequence shown here is derived from an EMBL/GenBank/DDBJ whole genome shotgun (WGS) entry which is preliminary data.</text>
</comment>
<dbReference type="SMART" id="SM00225">
    <property type="entry name" value="BTB"/>
    <property type="match status" value="1"/>
</dbReference>
<dbReference type="OrthoDB" id="9978265at2759"/>
<evidence type="ECO:0000256" key="3">
    <source>
        <dbReference type="SAM" id="SignalP"/>
    </source>
</evidence>
<sequence>MTVLGCLLTFCFHISSFVPNIVKSFYLPASFSGCLGMAAAAEARESRSRSGAAQVTGDGEPEEAEEFTSAAHCLELARRQNEQRKMGLFCDLTLIFSSRGVSGERIQTLHAHRSVLSAASQYFELLLGGQFSESRTGRVELREWSSETGPDPDTVENVIQFMYTGEIRVTAGNVNDALELADRFLLGQLKSFCAEFLVKNLTLSNCVAVHSLAHMYSLDQLAQEAAKTIRKKFHLIICNEEFYALPFHLLRDWLSDSEITVDSEQELYEAVVKWVHQNPKDHEKYFEELFRLLRLPQMAPTYLTRVVKKEPLVANSAACYQLVQDALEFHAVYPEGHRRAPPELCASYGGLTQPRNGQNMDVIMVIGGVSEGGEYLSECVGYFVAEDRWVYLPHIHNHLDGHAITTTADHVYVAGSMEPGFAKMVERYNMSLNSWDQVSSLVTRKHSFGLMCVGDVLYGIGGHGNFSPGFKDVSVYKPELDEWTSLEPAPKILRDVKAVSVEDRYVYVMARTPVDIDHDDGLSTVTMCYDTESHRWQEVQSLPLMDNYCTFQMAVASTPFYHTASCCSKNYNVTFESAQQKMSRNIPEEILSSLPSEVLGIEGAAICHLGDDIFIIGGWGNSSSLERQYRKEAYRYCAERKRWTLLPPLPEPRCRAAACHVRIPYRYLCGQARYPMPQNLARQRDRMQQMQQLHRRTLTLRRQLQSQIEC</sequence>
<dbReference type="Pfam" id="PF07707">
    <property type="entry name" value="BACK"/>
    <property type="match status" value="1"/>
</dbReference>
<dbReference type="Gene3D" id="1.25.40.420">
    <property type="match status" value="1"/>
</dbReference>
<dbReference type="SUPFAM" id="SSF117281">
    <property type="entry name" value="Kelch motif"/>
    <property type="match status" value="2"/>
</dbReference>
<dbReference type="EMBL" id="JAAVVJ010000016">
    <property type="protein sequence ID" value="KAF7204338.1"/>
    <property type="molecule type" value="Genomic_DNA"/>
</dbReference>
<dbReference type="SMART" id="SM00612">
    <property type="entry name" value="Kelch"/>
    <property type="match status" value="4"/>
</dbReference>
<dbReference type="Proteomes" id="UP000822369">
    <property type="component" value="Chromosome 16"/>
</dbReference>
<accession>A0A9D3BEN2</accession>
<dbReference type="InterPro" id="IPR011333">
    <property type="entry name" value="SKP1/BTB/POZ_sf"/>
</dbReference>
<dbReference type="InterPro" id="IPR000210">
    <property type="entry name" value="BTB/POZ_dom"/>
</dbReference>
<dbReference type="KEGG" id="nfu:107387858"/>
<dbReference type="FunFam" id="1.25.40.420:FF:000001">
    <property type="entry name" value="Kelch-like family member 12"/>
    <property type="match status" value="1"/>
</dbReference>
<dbReference type="InterPro" id="IPR011705">
    <property type="entry name" value="BACK"/>
</dbReference>
<dbReference type="SUPFAM" id="SSF54695">
    <property type="entry name" value="POZ domain"/>
    <property type="match status" value="1"/>
</dbReference>
<evidence type="ECO:0000256" key="2">
    <source>
        <dbReference type="ARBA" id="ARBA00022737"/>
    </source>
</evidence>
<dbReference type="Pfam" id="PF13964">
    <property type="entry name" value="Beta-prop_Calicin"/>
    <property type="match status" value="1"/>
</dbReference>
<feature type="chain" id="PRO_5039373824" evidence="3">
    <location>
        <begin position="17"/>
        <end position="710"/>
    </location>
</feature>
<reference evidence="5" key="1">
    <citation type="submission" date="2020-03" db="EMBL/GenBank/DDBJ databases">
        <title>Intra-Species Differences in Population Size shape Life History and Genome Evolution.</title>
        <authorList>
            <person name="Willemsen D."/>
            <person name="Cui R."/>
            <person name="Valenzano D.R."/>
        </authorList>
    </citation>
    <scope>NUCLEOTIDE SEQUENCE</scope>
    <source>
        <strain evidence="5">GRZ</strain>
        <tissue evidence="5">Whole</tissue>
    </source>
</reference>
<dbReference type="PANTHER" id="PTHR45632:SF30">
    <property type="entry name" value="BTB DOMAIN-CONTAINING PROTEIN"/>
    <property type="match status" value="1"/>
</dbReference>
<feature type="signal peptide" evidence="3">
    <location>
        <begin position="1"/>
        <end position="16"/>
    </location>
</feature>
<evidence type="ECO:0000259" key="4">
    <source>
        <dbReference type="PROSITE" id="PS50097"/>
    </source>
</evidence>
<dbReference type="Pfam" id="PF00651">
    <property type="entry name" value="BTB"/>
    <property type="match status" value="1"/>
</dbReference>
<dbReference type="SMART" id="SM00875">
    <property type="entry name" value="BACK"/>
    <property type="match status" value="1"/>
</dbReference>
<organism evidence="5 6">
    <name type="scientific">Nothobranchius furzeri</name>
    <name type="common">Turquoise killifish</name>
    <dbReference type="NCBI Taxonomy" id="105023"/>
    <lineage>
        <taxon>Eukaryota</taxon>
        <taxon>Metazoa</taxon>
        <taxon>Chordata</taxon>
        <taxon>Craniata</taxon>
        <taxon>Vertebrata</taxon>
        <taxon>Euteleostomi</taxon>
        <taxon>Actinopterygii</taxon>
        <taxon>Neopterygii</taxon>
        <taxon>Teleostei</taxon>
        <taxon>Neoteleostei</taxon>
        <taxon>Acanthomorphata</taxon>
        <taxon>Ovalentaria</taxon>
        <taxon>Atherinomorphae</taxon>
        <taxon>Cyprinodontiformes</taxon>
        <taxon>Nothobranchiidae</taxon>
        <taxon>Nothobranchius</taxon>
    </lineage>
</organism>
<evidence type="ECO:0000313" key="6">
    <source>
        <dbReference type="Proteomes" id="UP000822369"/>
    </source>
</evidence>
<gene>
    <name evidence="5" type="ORF">G4P62_012033</name>
</gene>
<dbReference type="Gene3D" id="3.30.710.10">
    <property type="entry name" value="Potassium Channel Kv1.1, Chain A"/>
    <property type="match status" value="1"/>
</dbReference>
<name>A0A9D3BEN2_NOTFU</name>
<dbReference type="InterPro" id="IPR015915">
    <property type="entry name" value="Kelch-typ_b-propeller"/>
</dbReference>
<keyword evidence="2" id="KW-0677">Repeat</keyword>
<protein>
    <submittedName>
        <fullName evidence="5">Transcript variant X1</fullName>
    </submittedName>
</protein>
<evidence type="ECO:0000256" key="1">
    <source>
        <dbReference type="ARBA" id="ARBA00022441"/>
    </source>
</evidence>
<dbReference type="PANTHER" id="PTHR45632">
    <property type="entry name" value="LD33804P"/>
    <property type="match status" value="1"/>
</dbReference>
<dbReference type="AlphaFoldDB" id="A0A9D3BEN2"/>
<proteinExistence type="predicted"/>
<dbReference type="InterPro" id="IPR006652">
    <property type="entry name" value="Kelch_1"/>
</dbReference>
<keyword evidence="3" id="KW-0732">Signal</keyword>
<evidence type="ECO:0000313" key="5">
    <source>
        <dbReference type="EMBL" id="KAF7204338.1"/>
    </source>
</evidence>
<feature type="domain" description="BTB" evidence="4">
    <location>
        <begin position="90"/>
        <end position="171"/>
    </location>
</feature>
<keyword evidence="1" id="KW-0880">Kelch repeat</keyword>